<protein>
    <submittedName>
        <fullName evidence="7">Peptidoglycan-binding protein</fullName>
    </submittedName>
</protein>
<evidence type="ECO:0000259" key="6">
    <source>
        <dbReference type="PROSITE" id="PS51935"/>
    </source>
</evidence>
<reference evidence="7 8" key="1">
    <citation type="submission" date="2024-10" db="EMBL/GenBank/DDBJ databases">
        <title>The Natural Products Discovery Center: Release of the First 8490 Sequenced Strains for Exploring Actinobacteria Biosynthetic Diversity.</title>
        <authorList>
            <person name="Kalkreuter E."/>
            <person name="Kautsar S.A."/>
            <person name="Yang D."/>
            <person name="Bader C.D."/>
            <person name="Teijaro C.N."/>
            <person name="Fluegel L."/>
            <person name="Davis C.M."/>
            <person name="Simpson J.R."/>
            <person name="Lauterbach L."/>
            <person name="Steele A.D."/>
            <person name="Gui C."/>
            <person name="Meng S."/>
            <person name="Li G."/>
            <person name="Viehrig K."/>
            <person name="Ye F."/>
            <person name="Su P."/>
            <person name="Kiefer A.F."/>
            <person name="Nichols A."/>
            <person name="Cepeda A.J."/>
            <person name="Yan W."/>
            <person name="Fan B."/>
            <person name="Jiang Y."/>
            <person name="Adhikari A."/>
            <person name="Zheng C.-J."/>
            <person name="Schuster L."/>
            <person name="Cowan T.M."/>
            <person name="Smanski M.J."/>
            <person name="Chevrette M.G."/>
            <person name="De Carvalho L.P.S."/>
            <person name="Shen B."/>
        </authorList>
    </citation>
    <scope>NUCLEOTIDE SEQUENCE [LARGE SCALE GENOMIC DNA]</scope>
    <source>
        <strain evidence="7 8">NPDC018013</strain>
    </source>
</reference>
<feature type="domain" description="NlpC/P60" evidence="6">
    <location>
        <begin position="112"/>
        <end position="244"/>
    </location>
</feature>
<feature type="compositionally biased region" description="Gly residues" evidence="5">
    <location>
        <begin position="251"/>
        <end position="264"/>
    </location>
</feature>
<keyword evidence="3" id="KW-0378">Hydrolase</keyword>
<evidence type="ECO:0000313" key="7">
    <source>
        <dbReference type="EMBL" id="MFH8585236.1"/>
    </source>
</evidence>
<dbReference type="Pfam" id="PF00877">
    <property type="entry name" value="NLPC_P60"/>
    <property type="match status" value="1"/>
</dbReference>
<dbReference type="SUPFAM" id="SSF54001">
    <property type="entry name" value="Cysteine proteinases"/>
    <property type="match status" value="1"/>
</dbReference>
<dbReference type="SUPFAM" id="SSF47090">
    <property type="entry name" value="PGBD-like"/>
    <property type="match status" value="2"/>
</dbReference>
<dbReference type="NCBIfam" id="NF038080">
    <property type="entry name" value="PG_bind_siph"/>
    <property type="match status" value="2"/>
</dbReference>
<feature type="region of interest" description="Disordered" evidence="5">
    <location>
        <begin position="299"/>
        <end position="330"/>
    </location>
</feature>
<dbReference type="Proteomes" id="UP001610990">
    <property type="component" value="Unassembled WGS sequence"/>
</dbReference>
<evidence type="ECO:0000256" key="3">
    <source>
        <dbReference type="ARBA" id="ARBA00022801"/>
    </source>
</evidence>
<sequence>MTAAPAFEDIRVEACTCPGCRLRNVPDAACRAAHGRRIAAVATLTGATLLGGAGASFAASSATALAPSASSASAAGLKASATAASGNENPQGQPGPLGGRPSLSRMATHDMSLTRQQILARAQTWVDARVPYVWNGYWSDGYRQDCSGFISMAWGLSANHWTGDIHNWGVRISKDALQPGDMLLYHNPANPQKGSHVVLFAGWTDSSHTRYVVMESAGGMGAVKRTIPYAYTSNSAKYVPYRYKNVTTSGGESGNGGQPGGGGSSSTAFPGASAFGPGANNAHVTKLGQMLVKRGGGSFYSQGPGPKWSESDRKATQAFQKAQGWSGADADGIPGKATWSYLVEGKGKSIGGATGGGGGATGGSGGSASAFPGTKYFRPGVNNDYVTQLGKQLVKKGFGKHYSQGPGPKWSESDRRNVEAFQRAQGWSGADADGYPGPETWKRLFR</sequence>
<feature type="region of interest" description="Disordered" evidence="5">
    <location>
        <begin position="81"/>
        <end position="104"/>
    </location>
</feature>
<feature type="region of interest" description="Disordered" evidence="5">
    <location>
        <begin position="249"/>
        <end position="274"/>
    </location>
</feature>
<accession>A0ABW7RCI9</accession>
<dbReference type="InterPro" id="IPR036366">
    <property type="entry name" value="PGBDSf"/>
</dbReference>
<comment type="similarity">
    <text evidence="1">Belongs to the peptidase C40 family.</text>
</comment>
<organism evidence="7 8">
    <name type="scientific">Streptomyces celluloflavus</name>
    <dbReference type="NCBI Taxonomy" id="58344"/>
    <lineage>
        <taxon>Bacteria</taxon>
        <taxon>Bacillati</taxon>
        <taxon>Actinomycetota</taxon>
        <taxon>Actinomycetes</taxon>
        <taxon>Kitasatosporales</taxon>
        <taxon>Streptomycetaceae</taxon>
        <taxon>Streptomyces</taxon>
    </lineage>
</organism>
<feature type="compositionally biased region" description="Low complexity" evidence="5">
    <location>
        <begin position="265"/>
        <end position="274"/>
    </location>
</feature>
<keyword evidence="2" id="KW-0645">Protease</keyword>
<dbReference type="InterPro" id="IPR000064">
    <property type="entry name" value="NLP_P60_dom"/>
</dbReference>
<evidence type="ECO:0000256" key="5">
    <source>
        <dbReference type="SAM" id="MobiDB-lite"/>
    </source>
</evidence>
<evidence type="ECO:0000256" key="2">
    <source>
        <dbReference type="ARBA" id="ARBA00022670"/>
    </source>
</evidence>
<feature type="region of interest" description="Disordered" evidence="5">
    <location>
        <begin position="423"/>
        <end position="446"/>
    </location>
</feature>
<keyword evidence="4" id="KW-0788">Thiol protease</keyword>
<dbReference type="InterPro" id="IPR038765">
    <property type="entry name" value="Papain-like_cys_pep_sf"/>
</dbReference>
<dbReference type="PROSITE" id="PS51935">
    <property type="entry name" value="NLPC_P60"/>
    <property type="match status" value="1"/>
</dbReference>
<evidence type="ECO:0000256" key="4">
    <source>
        <dbReference type="ARBA" id="ARBA00022807"/>
    </source>
</evidence>
<dbReference type="Gene3D" id="3.90.1720.10">
    <property type="entry name" value="endopeptidase domain like (from Nostoc punctiforme)"/>
    <property type="match status" value="1"/>
</dbReference>
<dbReference type="InterPro" id="IPR047763">
    <property type="entry name" value="PG_bind_dom_phiBT1-type"/>
</dbReference>
<evidence type="ECO:0000313" key="8">
    <source>
        <dbReference type="Proteomes" id="UP001610990"/>
    </source>
</evidence>
<gene>
    <name evidence="7" type="ORF">ACH4GP_12645</name>
</gene>
<dbReference type="EMBL" id="JBIRGH010000006">
    <property type="protein sequence ID" value="MFH8585236.1"/>
    <property type="molecule type" value="Genomic_DNA"/>
</dbReference>
<name>A0ABW7RCI9_9ACTN</name>
<comment type="caution">
    <text evidence="7">The sequence shown here is derived from an EMBL/GenBank/DDBJ whole genome shotgun (WGS) entry which is preliminary data.</text>
</comment>
<keyword evidence="8" id="KW-1185">Reference proteome</keyword>
<dbReference type="Gene3D" id="1.10.101.10">
    <property type="entry name" value="PGBD-like superfamily/PGBD"/>
    <property type="match status" value="2"/>
</dbReference>
<dbReference type="InterPro" id="IPR036365">
    <property type="entry name" value="PGBD-like_sf"/>
</dbReference>
<dbReference type="RefSeq" id="WP_397672375.1">
    <property type="nucleotide sequence ID" value="NZ_JBIRFW010000022.1"/>
</dbReference>
<proteinExistence type="inferred from homology"/>
<evidence type="ECO:0000256" key="1">
    <source>
        <dbReference type="ARBA" id="ARBA00007074"/>
    </source>
</evidence>